<dbReference type="InParanoid" id="A0A0B2ULC1"/>
<dbReference type="STRING" id="1354746.A0A0B2ULC1"/>
<comment type="catalytic activity">
    <reaction evidence="8">
        <text>L-seryl-[protein] + ATP = O-phospho-L-seryl-[protein] + ADP + H(+)</text>
        <dbReference type="Rhea" id="RHEA:17989"/>
        <dbReference type="Rhea" id="RHEA-COMP:9863"/>
        <dbReference type="Rhea" id="RHEA-COMP:11604"/>
        <dbReference type="ChEBI" id="CHEBI:15378"/>
        <dbReference type="ChEBI" id="CHEBI:29999"/>
        <dbReference type="ChEBI" id="CHEBI:30616"/>
        <dbReference type="ChEBI" id="CHEBI:83421"/>
        <dbReference type="ChEBI" id="CHEBI:456216"/>
        <dbReference type="EC" id="2.7.11.1"/>
    </reaction>
</comment>
<dbReference type="InterPro" id="IPR011009">
    <property type="entry name" value="Kinase-like_dom_sf"/>
</dbReference>
<dbReference type="VEuPathDB" id="MicrosporidiaDB:M896_030860"/>
<dbReference type="EMBL" id="JOKQ01000003">
    <property type="protein sequence ID" value="KHN70099.1"/>
    <property type="molecule type" value="Genomic_DNA"/>
</dbReference>
<keyword evidence="11" id="KW-1185">Reference proteome</keyword>
<comment type="catalytic activity">
    <reaction evidence="7">
        <text>L-threonyl-[protein] + ATP = O-phospho-L-threonyl-[protein] + ADP + H(+)</text>
        <dbReference type="Rhea" id="RHEA:46608"/>
        <dbReference type="Rhea" id="RHEA-COMP:11060"/>
        <dbReference type="Rhea" id="RHEA-COMP:11605"/>
        <dbReference type="ChEBI" id="CHEBI:15378"/>
        <dbReference type="ChEBI" id="CHEBI:30013"/>
        <dbReference type="ChEBI" id="CHEBI:30616"/>
        <dbReference type="ChEBI" id="CHEBI:61977"/>
        <dbReference type="ChEBI" id="CHEBI:456216"/>
        <dbReference type="EC" id="2.7.11.1"/>
    </reaction>
</comment>
<name>A0A0B2ULC1_9MICR</name>
<evidence type="ECO:0000313" key="11">
    <source>
        <dbReference type="Proteomes" id="UP000031056"/>
    </source>
</evidence>
<dbReference type="GO" id="GO:0005737">
    <property type="term" value="C:cytoplasm"/>
    <property type="evidence" value="ECO:0007669"/>
    <property type="project" value="TreeGrafter"/>
</dbReference>
<dbReference type="Pfam" id="PF12330">
    <property type="entry name" value="Haspin_kinase"/>
    <property type="match status" value="1"/>
</dbReference>
<evidence type="ECO:0000256" key="3">
    <source>
        <dbReference type="ARBA" id="ARBA00022679"/>
    </source>
</evidence>
<dbReference type="GO" id="GO:0005524">
    <property type="term" value="F:ATP binding"/>
    <property type="evidence" value="ECO:0007669"/>
    <property type="project" value="UniProtKB-KW"/>
</dbReference>
<dbReference type="GO" id="GO:0035556">
    <property type="term" value="P:intracellular signal transduction"/>
    <property type="evidence" value="ECO:0007669"/>
    <property type="project" value="TreeGrafter"/>
</dbReference>
<comment type="caution">
    <text evidence="10">The sequence shown here is derived from an EMBL/GenBank/DDBJ whole genome shotgun (WGS) entry which is preliminary data.</text>
</comment>
<evidence type="ECO:0000256" key="2">
    <source>
        <dbReference type="ARBA" id="ARBA00022527"/>
    </source>
</evidence>
<gene>
    <name evidence="10" type="ORF">M896_030860</name>
</gene>
<sequence>MRRFGSNQWSAHNSTYEDMRRAFDTIKTKLANTSSSMISVDPGISMQNDNLCSDERSACDFTLIASDEESCSNTLISIGPEARNAIFNSSTVCSKASADKVDNCIDYIESNSELKPKHTSNKCSDVEYTSNKYNNTEYTNSTSSNSSNKCTNKKYTGNAEYTSNKYSNANNKYDDNQEKNINTLNEEKTNDCIATRQLIHEESLSDEMDYKELGFLSFINVFNEEDVVGIEAQQIDNITFRKARGEVDETSHSQMHSEDIYADIQHLKRIRFDQMPKDVRKIGEATFSEVFAHGTLVYKIIPLGNSSEETCIKSFLKESSIFQTICKEEGVCKLVDVFLLNGRYSEEYLRAWDEYGEEENERPCKYNDEQEYGVLVMADGGVSLEDTKFTNCAEINRFLKNVAKVLANLETKYEFEHRDLHWGNILINSEKVNLIDFSLSRIKSNGKVIYEDLNAKEWLFEGDEQTDIQFGVYKQMRLLSHSDWKAFIPESNVLWMKYLVQKAFSKIRFRGRSSLISQYIKIMDSSSSMIEAEQKLSKCTKIQ</sequence>
<keyword evidence="4" id="KW-0547">Nucleotide-binding</keyword>
<keyword evidence="2" id="KW-0723">Serine/threonine-protein kinase</keyword>
<dbReference type="InterPro" id="IPR000719">
    <property type="entry name" value="Prot_kinase_dom"/>
</dbReference>
<evidence type="ECO:0000256" key="4">
    <source>
        <dbReference type="ARBA" id="ARBA00022741"/>
    </source>
</evidence>
<accession>A0A0B2ULC1</accession>
<organism evidence="10 11">
    <name type="scientific">Ordospora colligata OC4</name>
    <dbReference type="NCBI Taxonomy" id="1354746"/>
    <lineage>
        <taxon>Eukaryota</taxon>
        <taxon>Fungi</taxon>
        <taxon>Fungi incertae sedis</taxon>
        <taxon>Microsporidia</taxon>
        <taxon>Ordosporidae</taxon>
        <taxon>Ordospora</taxon>
    </lineage>
</organism>
<dbReference type="OrthoDB" id="5327538at2759"/>
<dbReference type="PANTHER" id="PTHR24419:SF18">
    <property type="entry name" value="SERINE_THREONINE-PROTEIN KINASE HASPIN"/>
    <property type="match status" value="1"/>
</dbReference>
<evidence type="ECO:0000259" key="9">
    <source>
        <dbReference type="PROSITE" id="PS50011"/>
    </source>
</evidence>
<dbReference type="HOGENOM" id="CLU_037346_0_0_1"/>
<dbReference type="RefSeq" id="XP_014564141.1">
    <property type="nucleotide sequence ID" value="XM_014708655.1"/>
</dbReference>
<dbReference type="AlphaFoldDB" id="A0A0B2ULC1"/>
<dbReference type="PANTHER" id="PTHR24419">
    <property type="entry name" value="INTERLEUKIN-1 RECEPTOR-ASSOCIATED KINASE"/>
    <property type="match status" value="1"/>
</dbReference>
<dbReference type="Gene3D" id="1.10.510.10">
    <property type="entry name" value="Transferase(Phosphotransferase) domain 1"/>
    <property type="match status" value="1"/>
</dbReference>
<dbReference type="SMART" id="SM01331">
    <property type="entry name" value="DUF3635"/>
    <property type="match status" value="1"/>
</dbReference>
<dbReference type="GeneID" id="26261370"/>
<dbReference type="GO" id="GO:0072354">
    <property type="term" value="F:histone H3T3 kinase activity"/>
    <property type="evidence" value="ECO:0007669"/>
    <property type="project" value="TreeGrafter"/>
</dbReference>
<keyword evidence="3" id="KW-0808">Transferase</keyword>
<protein>
    <recommendedName>
        <fullName evidence="1">non-specific serine/threonine protein kinase</fullName>
        <ecNumber evidence="1">2.7.11.1</ecNumber>
    </recommendedName>
</protein>
<dbReference type="EC" id="2.7.11.1" evidence="1"/>
<evidence type="ECO:0000256" key="7">
    <source>
        <dbReference type="ARBA" id="ARBA00047899"/>
    </source>
</evidence>
<feature type="domain" description="Protein kinase" evidence="9">
    <location>
        <begin position="276"/>
        <end position="543"/>
    </location>
</feature>
<reference evidence="10 11" key="1">
    <citation type="journal article" date="2014" name="MBio">
        <title>The Ordospora colligata genome; evolution of extreme reduction in microsporidia and host-to-parasite horizontal gene transfer.</title>
        <authorList>
            <person name="Pombert J.-F."/>
            <person name="Haag K.L."/>
            <person name="Beidas S."/>
            <person name="Ebert D."/>
            <person name="Keeling P.J."/>
        </authorList>
    </citation>
    <scope>NUCLEOTIDE SEQUENCE [LARGE SCALE GENOMIC DNA]</scope>
    <source>
        <strain evidence="10 11">OC4</strain>
    </source>
</reference>
<evidence type="ECO:0000256" key="5">
    <source>
        <dbReference type="ARBA" id="ARBA00022777"/>
    </source>
</evidence>
<evidence type="ECO:0000256" key="1">
    <source>
        <dbReference type="ARBA" id="ARBA00012513"/>
    </source>
</evidence>
<dbReference type="Proteomes" id="UP000031056">
    <property type="component" value="Unassembled WGS sequence"/>
</dbReference>
<dbReference type="GO" id="GO:0000278">
    <property type="term" value="P:mitotic cell cycle"/>
    <property type="evidence" value="ECO:0007669"/>
    <property type="project" value="TreeGrafter"/>
</dbReference>
<evidence type="ECO:0000256" key="6">
    <source>
        <dbReference type="ARBA" id="ARBA00022840"/>
    </source>
</evidence>
<keyword evidence="6" id="KW-0067">ATP-binding</keyword>
<dbReference type="GO" id="GO:0005634">
    <property type="term" value="C:nucleus"/>
    <property type="evidence" value="ECO:0007669"/>
    <property type="project" value="TreeGrafter"/>
</dbReference>
<proteinExistence type="predicted"/>
<dbReference type="Gene3D" id="3.30.200.20">
    <property type="entry name" value="Phosphorylase Kinase, domain 1"/>
    <property type="match status" value="1"/>
</dbReference>
<keyword evidence="5 10" id="KW-0418">Kinase</keyword>
<evidence type="ECO:0000313" key="10">
    <source>
        <dbReference type="EMBL" id="KHN70099.1"/>
    </source>
</evidence>
<dbReference type="InterPro" id="IPR024604">
    <property type="entry name" value="GSG2_C"/>
</dbReference>
<evidence type="ECO:0000256" key="8">
    <source>
        <dbReference type="ARBA" id="ARBA00048679"/>
    </source>
</evidence>
<dbReference type="PROSITE" id="PS50011">
    <property type="entry name" value="PROTEIN_KINASE_DOM"/>
    <property type="match status" value="1"/>
</dbReference>
<dbReference type="SUPFAM" id="SSF56112">
    <property type="entry name" value="Protein kinase-like (PK-like)"/>
    <property type="match status" value="1"/>
</dbReference>